<reference evidence="2 3" key="1">
    <citation type="journal article" date="2023" name="Sci. Data">
        <title>Genome assembly of the Korean intertidal mud-creeper Batillaria attramentaria.</title>
        <authorList>
            <person name="Patra A.K."/>
            <person name="Ho P.T."/>
            <person name="Jun S."/>
            <person name="Lee S.J."/>
            <person name="Kim Y."/>
            <person name="Won Y.J."/>
        </authorList>
    </citation>
    <scope>NUCLEOTIDE SEQUENCE [LARGE SCALE GENOMIC DNA]</scope>
    <source>
        <strain evidence="2">Wonlab-2016</strain>
    </source>
</reference>
<sequence>MFQSATLHAIMRYCCVGPAPFDDIGDIHCDDRHQGDNSRHSPDPPYLPWPDNHTPSDTEILPNAKPGPGMDASGDQPSPRRHSSPEAEMDMGNSGQQSPKPPRDQIYTVKDTEQDRGDNENVGSRTALYVADKDDSTFAHGDRRRDYHRKPRSIYVHCVPTDADPSLTDLNNESSLQAETPYGLPKVA</sequence>
<dbReference type="AlphaFoldDB" id="A0ABD0JYV0"/>
<evidence type="ECO:0000313" key="3">
    <source>
        <dbReference type="Proteomes" id="UP001519460"/>
    </source>
</evidence>
<dbReference type="Proteomes" id="UP001519460">
    <property type="component" value="Unassembled WGS sequence"/>
</dbReference>
<comment type="caution">
    <text evidence="2">The sequence shown here is derived from an EMBL/GenBank/DDBJ whole genome shotgun (WGS) entry which is preliminary data.</text>
</comment>
<evidence type="ECO:0000313" key="2">
    <source>
        <dbReference type="EMBL" id="KAK7479879.1"/>
    </source>
</evidence>
<organism evidence="2 3">
    <name type="scientific">Batillaria attramentaria</name>
    <dbReference type="NCBI Taxonomy" id="370345"/>
    <lineage>
        <taxon>Eukaryota</taxon>
        <taxon>Metazoa</taxon>
        <taxon>Spiralia</taxon>
        <taxon>Lophotrochozoa</taxon>
        <taxon>Mollusca</taxon>
        <taxon>Gastropoda</taxon>
        <taxon>Caenogastropoda</taxon>
        <taxon>Sorbeoconcha</taxon>
        <taxon>Cerithioidea</taxon>
        <taxon>Batillariidae</taxon>
        <taxon>Batillaria</taxon>
    </lineage>
</organism>
<proteinExistence type="predicted"/>
<accession>A0ABD0JYV0</accession>
<dbReference type="EMBL" id="JACVVK020000293">
    <property type="protein sequence ID" value="KAK7479879.1"/>
    <property type="molecule type" value="Genomic_DNA"/>
</dbReference>
<name>A0ABD0JYV0_9CAEN</name>
<feature type="region of interest" description="Disordered" evidence="1">
    <location>
        <begin position="161"/>
        <end position="188"/>
    </location>
</feature>
<evidence type="ECO:0000256" key="1">
    <source>
        <dbReference type="SAM" id="MobiDB-lite"/>
    </source>
</evidence>
<feature type="compositionally biased region" description="Basic and acidic residues" evidence="1">
    <location>
        <begin position="110"/>
        <end position="119"/>
    </location>
</feature>
<feature type="compositionally biased region" description="Polar residues" evidence="1">
    <location>
        <begin position="168"/>
        <end position="178"/>
    </location>
</feature>
<keyword evidence="3" id="KW-1185">Reference proteome</keyword>
<protein>
    <submittedName>
        <fullName evidence="2">Uncharacterized protein</fullName>
    </submittedName>
</protein>
<feature type="region of interest" description="Disordered" evidence="1">
    <location>
        <begin position="32"/>
        <end position="125"/>
    </location>
</feature>
<feature type="compositionally biased region" description="Basic and acidic residues" evidence="1">
    <location>
        <begin position="32"/>
        <end position="42"/>
    </location>
</feature>
<gene>
    <name evidence="2" type="ORF">BaRGS_00028869</name>
</gene>